<dbReference type="OrthoDB" id="2013775at2759"/>
<dbReference type="Proteomes" id="UP000054359">
    <property type="component" value="Unassembled WGS sequence"/>
</dbReference>
<name>A0A087T7H7_STEMI</name>
<dbReference type="SMART" id="SM00369">
    <property type="entry name" value="LRR_TYP"/>
    <property type="match status" value="3"/>
</dbReference>
<dbReference type="InterPro" id="IPR032675">
    <property type="entry name" value="LRR_dom_sf"/>
</dbReference>
<dbReference type="InterPro" id="IPR003591">
    <property type="entry name" value="Leu-rich_rpt_typical-subtyp"/>
</dbReference>
<dbReference type="AlphaFoldDB" id="A0A087T7H7"/>
<dbReference type="PANTHER" id="PTHR24364:SF18">
    <property type="entry name" value="LP06937P"/>
    <property type="match status" value="1"/>
</dbReference>
<dbReference type="PANTHER" id="PTHR24364">
    <property type="entry name" value="LP06937P"/>
    <property type="match status" value="1"/>
</dbReference>
<feature type="non-terminal residue" evidence="5">
    <location>
        <position position="219"/>
    </location>
</feature>
<evidence type="ECO:0000256" key="1">
    <source>
        <dbReference type="ARBA" id="ARBA00022614"/>
    </source>
</evidence>
<feature type="signal peptide" evidence="4">
    <location>
        <begin position="1"/>
        <end position="19"/>
    </location>
</feature>
<evidence type="ECO:0008006" key="7">
    <source>
        <dbReference type="Google" id="ProtNLM"/>
    </source>
</evidence>
<dbReference type="InterPro" id="IPR052286">
    <property type="entry name" value="Wnt_signaling_inhibitor"/>
</dbReference>
<dbReference type="EMBL" id="KK113794">
    <property type="protein sequence ID" value="KFM61066.1"/>
    <property type="molecule type" value="Genomic_DNA"/>
</dbReference>
<dbReference type="OMA" id="SHVECAN"/>
<evidence type="ECO:0000256" key="4">
    <source>
        <dbReference type="SAM" id="SignalP"/>
    </source>
</evidence>
<accession>A0A087T7H7</accession>
<keyword evidence="6" id="KW-1185">Reference proteome</keyword>
<keyword evidence="1" id="KW-0433">Leucine-rich repeat</keyword>
<evidence type="ECO:0000313" key="6">
    <source>
        <dbReference type="Proteomes" id="UP000054359"/>
    </source>
</evidence>
<protein>
    <recommendedName>
        <fullName evidence="7">Slit-like protein</fullName>
    </recommendedName>
</protein>
<feature type="chain" id="PRO_5001829374" description="Slit-like protein" evidence="4">
    <location>
        <begin position="20"/>
        <end position="219"/>
    </location>
</feature>
<dbReference type="GO" id="GO:0016020">
    <property type="term" value="C:membrane"/>
    <property type="evidence" value="ECO:0007669"/>
    <property type="project" value="TreeGrafter"/>
</dbReference>
<dbReference type="STRING" id="407821.A0A087T7H7"/>
<evidence type="ECO:0000256" key="2">
    <source>
        <dbReference type="ARBA" id="ARBA00022729"/>
    </source>
</evidence>
<keyword evidence="2 4" id="KW-0732">Signal</keyword>
<gene>
    <name evidence="5" type="ORF">X975_13974</name>
</gene>
<dbReference type="Gene3D" id="3.80.10.10">
    <property type="entry name" value="Ribonuclease Inhibitor"/>
    <property type="match status" value="1"/>
</dbReference>
<organism evidence="5 6">
    <name type="scientific">Stegodyphus mimosarum</name>
    <name type="common">African social velvet spider</name>
    <dbReference type="NCBI Taxonomy" id="407821"/>
    <lineage>
        <taxon>Eukaryota</taxon>
        <taxon>Metazoa</taxon>
        <taxon>Ecdysozoa</taxon>
        <taxon>Arthropoda</taxon>
        <taxon>Chelicerata</taxon>
        <taxon>Arachnida</taxon>
        <taxon>Araneae</taxon>
        <taxon>Araneomorphae</taxon>
        <taxon>Entelegynae</taxon>
        <taxon>Eresoidea</taxon>
        <taxon>Eresidae</taxon>
        <taxon>Stegodyphus</taxon>
    </lineage>
</organism>
<proteinExistence type="predicted"/>
<dbReference type="InterPro" id="IPR001611">
    <property type="entry name" value="Leu-rich_rpt"/>
</dbReference>
<dbReference type="Pfam" id="PF13855">
    <property type="entry name" value="LRR_8"/>
    <property type="match status" value="1"/>
</dbReference>
<reference evidence="5 6" key="1">
    <citation type="submission" date="2013-11" db="EMBL/GenBank/DDBJ databases">
        <title>Genome sequencing of Stegodyphus mimosarum.</title>
        <authorList>
            <person name="Bechsgaard J."/>
        </authorList>
    </citation>
    <scope>NUCLEOTIDE SEQUENCE [LARGE SCALE GENOMIC DNA]</scope>
</reference>
<sequence length="219" mass="25116">MLLIPVYFIYTLFVAFASCAITDCPYKEDIEPCYCRKVAYGLIVVCTNFNSTSSLERAFKRMRNYYVTSVLFHRLNLTDALPNDLFHDTHINQFIVENSTLKFSQPAFTGLDDTLLSLSVGKYSVIKSKDDFTLARLSKLQEFKMKSNNLVNIRSTWLNGKLPNVRTLVFDNNDITEIEEAAFSKLSKLESISMANNELISVNRSMFSKPELTIWRLSI</sequence>
<evidence type="ECO:0000313" key="5">
    <source>
        <dbReference type="EMBL" id="KFM61066.1"/>
    </source>
</evidence>
<dbReference type="SUPFAM" id="SSF52058">
    <property type="entry name" value="L domain-like"/>
    <property type="match status" value="1"/>
</dbReference>
<keyword evidence="3" id="KW-0677">Repeat</keyword>
<evidence type="ECO:0000256" key="3">
    <source>
        <dbReference type="ARBA" id="ARBA00022737"/>
    </source>
</evidence>